<reference evidence="2 3" key="1">
    <citation type="submission" date="2015-09" db="EMBL/GenBank/DDBJ databases">
        <title>Atta colombica WGS genome.</title>
        <authorList>
            <person name="Nygaard S."/>
            <person name="Hu H."/>
            <person name="Boomsma J."/>
            <person name="Zhang G."/>
        </authorList>
    </citation>
    <scope>NUCLEOTIDE SEQUENCE [LARGE SCALE GENOMIC DNA]</scope>
    <source>
        <strain evidence="2">Treedump-2</strain>
        <tissue evidence="2">Whole body</tissue>
    </source>
</reference>
<name>A0A195BNH5_9HYME</name>
<gene>
    <name evidence="2" type="ORF">ALC53_03663</name>
</gene>
<proteinExistence type="predicted"/>
<organism evidence="2 3">
    <name type="scientific">Atta colombica</name>
    <dbReference type="NCBI Taxonomy" id="520822"/>
    <lineage>
        <taxon>Eukaryota</taxon>
        <taxon>Metazoa</taxon>
        <taxon>Ecdysozoa</taxon>
        <taxon>Arthropoda</taxon>
        <taxon>Hexapoda</taxon>
        <taxon>Insecta</taxon>
        <taxon>Pterygota</taxon>
        <taxon>Neoptera</taxon>
        <taxon>Endopterygota</taxon>
        <taxon>Hymenoptera</taxon>
        <taxon>Apocrita</taxon>
        <taxon>Aculeata</taxon>
        <taxon>Formicoidea</taxon>
        <taxon>Formicidae</taxon>
        <taxon>Myrmicinae</taxon>
        <taxon>Atta</taxon>
    </lineage>
</organism>
<keyword evidence="3" id="KW-1185">Reference proteome</keyword>
<dbReference type="AlphaFoldDB" id="A0A195BNH5"/>
<evidence type="ECO:0000313" key="2">
    <source>
        <dbReference type="EMBL" id="KYM87046.1"/>
    </source>
</evidence>
<evidence type="ECO:0000256" key="1">
    <source>
        <dbReference type="SAM" id="MobiDB-lite"/>
    </source>
</evidence>
<sequence>MKPTRSGMSLKGSAIHVVGFSVRLHRHQECPEMSATSRALTTRRPHVELGTPRSQDHCNFSGPSAKIVANKRCLITKITSSVGLQDGWPDDFLATMSDVTRPSRRDAPLGHSEPIHNGLRTVLRESLLSTRPRNGTRQM</sequence>
<dbReference type="EMBL" id="KQ976435">
    <property type="protein sequence ID" value="KYM87046.1"/>
    <property type="molecule type" value="Genomic_DNA"/>
</dbReference>
<feature type="region of interest" description="Disordered" evidence="1">
    <location>
        <begin position="33"/>
        <end position="58"/>
    </location>
</feature>
<protein>
    <submittedName>
        <fullName evidence="2">Uncharacterized protein</fullName>
    </submittedName>
</protein>
<accession>A0A195BNH5</accession>
<evidence type="ECO:0000313" key="3">
    <source>
        <dbReference type="Proteomes" id="UP000078540"/>
    </source>
</evidence>
<dbReference type="Proteomes" id="UP000078540">
    <property type="component" value="Unassembled WGS sequence"/>
</dbReference>